<evidence type="ECO:0000313" key="1">
    <source>
        <dbReference type="EMBL" id="PEN06967.1"/>
    </source>
</evidence>
<protein>
    <submittedName>
        <fullName evidence="1">Deoxycytidine triphosphate deaminase</fullName>
    </submittedName>
</protein>
<keyword evidence="2" id="KW-1185">Reference proteome</keyword>
<evidence type="ECO:0000313" key="2">
    <source>
        <dbReference type="Proteomes" id="UP000221024"/>
    </source>
</evidence>
<dbReference type="EMBL" id="PDEP01000006">
    <property type="protein sequence ID" value="PEN06967.1"/>
    <property type="molecule type" value="Genomic_DNA"/>
</dbReference>
<reference evidence="1 2" key="1">
    <citation type="submission" date="2017-10" db="EMBL/GenBank/DDBJ databases">
        <title>Draft genome of Longimonas halophila.</title>
        <authorList>
            <person name="Goh K.M."/>
            <person name="Shamsir M.S."/>
            <person name="Lim S.W."/>
        </authorList>
    </citation>
    <scope>NUCLEOTIDE SEQUENCE [LARGE SCALE GENOMIC DNA]</scope>
    <source>
        <strain evidence="1 2">KCTC 42399</strain>
    </source>
</reference>
<accession>A0A2H3NT11</accession>
<organism evidence="1 2">
    <name type="scientific">Longimonas halophila</name>
    <dbReference type="NCBI Taxonomy" id="1469170"/>
    <lineage>
        <taxon>Bacteria</taxon>
        <taxon>Pseudomonadati</taxon>
        <taxon>Rhodothermota</taxon>
        <taxon>Rhodothermia</taxon>
        <taxon>Rhodothermales</taxon>
        <taxon>Salisaetaceae</taxon>
        <taxon>Longimonas</taxon>
    </lineage>
</organism>
<gene>
    <name evidence="1" type="ORF">CRI93_07440</name>
</gene>
<name>A0A2H3NT11_9BACT</name>
<dbReference type="Proteomes" id="UP000221024">
    <property type="component" value="Unassembled WGS sequence"/>
</dbReference>
<dbReference type="AlphaFoldDB" id="A0A2H3NT11"/>
<proteinExistence type="predicted"/>
<dbReference type="RefSeq" id="WP_098061997.1">
    <property type="nucleotide sequence ID" value="NZ_PDEP01000006.1"/>
</dbReference>
<comment type="caution">
    <text evidence="1">The sequence shown here is derived from an EMBL/GenBank/DDBJ whole genome shotgun (WGS) entry which is preliminary data.</text>
</comment>
<sequence>MQRIADIRPLLDGIVHWETQETPHGADLTVAEIFRLSGPGQLDFGGDEYAEAPRERLAPSKANPDDSYGWWRLDEGTYLVRYNEMIQLARDQHARLDPLPRLLRAGAQHPSRVLNPPEGTLETLLTVGTGGCHIKENARISRLEVFGIVE</sequence>
<dbReference type="OrthoDB" id="1494876at2"/>